<dbReference type="EC" id="1.11.1.7" evidence="3 18"/>
<comment type="caution">
    <text evidence="20">The sequence shown here is derived from an EMBL/GenBank/DDBJ whole genome shotgun (WGS) entry which is preliminary data.</text>
</comment>
<comment type="similarity">
    <text evidence="2">Belongs to the peroxidase family. Ascorbate peroxidase subfamily.</text>
</comment>
<sequence length="330" mass="35482">MASSVLVVLGIAILLAASVNAQVNSTHLSESFYNTKCPGGVQAVTNVIINAVKADRRFAAGLLRLHFHDCFVRGCDASVLLFSTPGNKAEKDAHPNLSLQGFSVIDQAKAAVEKICPGVFSCSDILALAARDAVSFIGGPKWKVPLGRRDGLVSKDTEAVTFLPSDKASYKGLVSNFAVQGLNENDLVVLSGAHTIGLTFCKAVTPRIYNFPGSPTGADPYLNKTFVTEKRTLCPNTPSALNRFLPLDTSKGGQTFDLQYYFNVLDHKAILKSDDAIISNFKGFSKVLDLIKSPQSKFFTEFGLAMEKMGRIGVLTGTQGQIRKKCAVKN</sequence>
<dbReference type="PRINTS" id="PR00458">
    <property type="entry name" value="PEROXIDASE"/>
</dbReference>
<feature type="signal peptide" evidence="18">
    <location>
        <begin position="1"/>
        <end position="21"/>
    </location>
</feature>
<feature type="disulfide bond" evidence="17">
    <location>
        <begin position="122"/>
        <end position="326"/>
    </location>
</feature>
<dbReference type="InterPro" id="IPR019793">
    <property type="entry name" value="Peroxidases_heam-ligand_BS"/>
</dbReference>
<dbReference type="GO" id="GO:0046872">
    <property type="term" value="F:metal ion binding"/>
    <property type="evidence" value="ECO:0007669"/>
    <property type="project" value="UniProtKB-UniRule"/>
</dbReference>
<dbReference type="GO" id="GO:0006979">
    <property type="term" value="P:response to oxidative stress"/>
    <property type="evidence" value="ECO:0007669"/>
    <property type="project" value="UniProtKB-UniRule"/>
</dbReference>
<feature type="site" description="Transition state stabilizer" evidence="16">
    <location>
        <position position="64"/>
    </location>
</feature>
<evidence type="ECO:0000256" key="5">
    <source>
        <dbReference type="ARBA" id="ARBA00022617"/>
    </source>
</evidence>
<dbReference type="Gene3D" id="1.10.420.10">
    <property type="entry name" value="Peroxidase, domain 2"/>
    <property type="match status" value="1"/>
</dbReference>
<evidence type="ECO:0000256" key="15">
    <source>
        <dbReference type="PIRSR" id="PIRSR600823-3"/>
    </source>
</evidence>
<dbReference type="InterPro" id="IPR033905">
    <property type="entry name" value="Secretory_peroxidase"/>
</dbReference>
<comment type="function">
    <text evidence="18">Removal of H(2)O(2), oxidation of toxic reductants, biosynthesis and degradation of lignin, suberization, auxin catabolism, response to environmental stresses such as wounding, pathogen attack and oxidative stress.</text>
</comment>
<dbReference type="CDD" id="cd00693">
    <property type="entry name" value="secretory_peroxidase"/>
    <property type="match status" value="1"/>
</dbReference>
<dbReference type="GO" id="GO:0042744">
    <property type="term" value="P:hydrogen peroxide catabolic process"/>
    <property type="evidence" value="ECO:0007669"/>
    <property type="project" value="UniProtKB-KW"/>
</dbReference>
<evidence type="ECO:0000256" key="1">
    <source>
        <dbReference type="ARBA" id="ARBA00000189"/>
    </source>
</evidence>
<keyword evidence="21" id="KW-1185">Reference proteome</keyword>
<feature type="disulfide bond" evidence="17">
    <location>
        <begin position="70"/>
        <end position="75"/>
    </location>
</feature>
<evidence type="ECO:0000256" key="3">
    <source>
        <dbReference type="ARBA" id="ARBA00012313"/>
    </source>
</evidence>
<evidence type="ECO:0000256" key="11">
    <source>
        <dbReference type="ARBA" id="ARBA00023180"/>
    </source>
</evidence>
<reference evidence="20 21" key="1">
    <citation type="submission" date="2024-09" db="EMBL/GenBank/DDBJ databases">
        <title>Chromosome-scale assembly of Riccia fluitans.</title>
        <authorList>
            <person name="Paukszto L."/>
            <person name="Sawicki J."/>
            <person name="Karawczyk K."/>
            <person name="Piernik-Szablinska J."/>
            <person name="Szczecinska M."/>
            <person name="Mazdziarz M."/>
        </authorList>
    </citation>
    <scope>NUCLEOTIDE SEQUENCE [LARGE SCALE GENOMIC DNA]</scope>
    <source>
        <strain evidence="20">Rf_01</strain>
        <tissue evidence="20">Aerial parts of the thallus</tissue>
    </source>
</reference>
<feature type="chain" id="PRO_5044535066" description="Peroxidase" evidence="18">
    <location>
        <begin position="22"/>
        <end position="330"/>
    </location>
</feature>
<comment type="subcellular location">
    <subcellularLocation>
        <location evidence="18">Secreted</location>
    </subcellularLocation>
</comment>
<feature type="binding site" evidence="15">
    <location>
        <position position="195"/>
    </location>
    <ligand>
        <name>Ca(2+)</name>
        <dbReference type="ChEBI" id="CHEBI:29108"/>
        <label>2</label>
    </ligand>
</feature>
<feature type="binding site" evidence="15">
    <location>
        <position position="90"/>
    </location>
    <ligand>
        <name>Ca(2+)</name>
        <dbReference type="ChEBI" id="CHEBI:29108"/>
        <label>1</label>
    </ligand>
</feature>
<evidence type="ECO:0000256" key="8">
    <source>
        <dbReference type="ARBA" id="ARBA00023002"/>
    </source>
</evidence>
<comment type="cofactor">
    <cofactor evidence="15 18">
        <name>heme b</name>
        <dbReference type="ChEBI" id="CHEBI:60344"/>
    </cofactor>
    <text evidence="15 18">Binds 1 heme b (iron(II)-protoporphyrin IX) group per subunit.</text>
</comment>
<keyword evidence="7 15" id="KW-0106">Calcium</keyword>
<dbReference type="Gene3D" id="1.10.520.10">
    <property type="match status" value="1"/>
</dbReference>
<evidence type="ECO:0000256" key="18">
    <source>
        <dbReference type="RuleBase" id="RU362060"/>
    </source>
</evidence>
<dbReference type="PROSITE" id="PS50873">
    <property type="entry name" value="PEROXIDASE_4"/>
    <property type="match status" value="1"/>
</dbReference>
<evidence type="ECO:0000256" key="4">
    <source>
        <dbReference type="ARBA" id="ARBA00022559"/>
    </source>
</evidence>
<comment type="cofactor">
    <cofactor evidence="15 18">
        <name>Ca(2+)</name>
        <dbReference type="ChEBI" id="CHEBI:29108"/>
    </cofactor>
    <text evidence="15 18">Binds 2 calcium ions per subunit.</text>
</comment>
<dbReference type="FunFam" id="1.10.420.10:FF:000001">
    <property type="entry name" value="Peroxidase"/>
    <property type="match status" value="1"/>
</dbReference>
<keyword evidence="12 18" id="KW-0376">Hydrogen peroxide</keyword>
<keyword evidence="18" id="KW-0964">Secreted</keyword>
<feature type="binding site" evidence="15">
    <location>
        <position position="78"/>
    </location>
    <ligand>
        <name>Ca(2+)</name>
        <dbReference type="ChEBI" id="CHEBI:29108"/>
        <label>1</label>
    </ligand>
</feature>
<feature type="binding site" evidence="15">
    <location>
        <position position="72"/>
    </location>
    <ligand>
        <name>Ca(2+)</name>
        <dbReference type="ChEBI" id="CHEBI:29108"/>
        <label>1</label>
    </ligand>
</feature>
<feature type="binding site" description="axial binding residue" evidence="15">
    <location>
        <position position="194"/>
    </location>
    <ligand>
        <name>heme b</name>
        <dbReference type="ChEBI" id="CHEBI:60344"/>
    </ligand>
    <ligandPart>
        <name>Fe</name>
        <dbReference type="ChEBI" id="CHEBI:18248"/>
    </ligandPart>
</feature>
<feature type="binding site" evidence="15">
    <location>
        <position position="248"/>
    </location>
    <ligand>
        <name>Ca(2+)</name>
        <dbReference type="ChEBI" id="CHEBI:29108"/>
        <label>2</label>
    </ligand>
</feature>
<dbReference type="GO" id="GO:0005576">
    <property type="term" value="C:extracellular region"/>
    <property type="evidence" value="ECO:0007669"/>
    <property type="project" value="UniProtKB-SubCell"/>
</dbReference>
<feature type="disulfide bond" evidence="17">
    <location>
        <begin position="201"/>
        <end position="234"/>
    </location>
</feature>
<feature type="binding site" evidence="15">
    <location>
        <position position="76"/>
    </location>
    <ligand>
        <name>Ca(2+)</name>
        <dbReference type="ChEBI" id="CHEBI:29108"/>
        <label>1</label>
    </ligand>
</feature>
<keyword evidence="6 15" id="KW-0479">Metal-binding</keyword>
<comment type="catalytic activity">
    <reaction evidence="1 18">
        <text>2 a phenolic donor + H2O2 = 2 a phenolic radical donor + 2 H2O</text>
        <dbReference type="Rhea" id="RHEA:56136"/>
        <dbReference type="ChEBI" id="CHEBI:15377"/>
        <dbReference type="ChEBI" id="CHEBI:16240"/>
        <dbReference type="ChEBI" id="CHEBI:139520"/>
        <dbReference type="ChEBI" id="CHEBI:139521"/>
        <dbReference type="EC" id="1.11.1.7"/>
    </reaction>
</comment>
<evidence type="ECO:0000256" key="6">
    <source>
        <dbReference type="ARBA" id="ARBA00022723"/>
    </source>
</evidence>
<evidence type="ECO:0000256" key="7">
    <source>
        <dbReference type="ARBA" id="ARBA00022837"/>
    </source>
</evidence>
<feature type="disulfide bond" evidence="17">
    <location>
        <begin position="37"/>
        <end position="116"/>
    </location>
</feature>
<dbReference type="InterPro" id="IPR000823">
    <property type="entry name" value="Peroxidase_pln"/>
</dbReference>
<dbReference type="PRINTS" id="PR00461">
    <property type="entry name" value="PLPEROXIDASE"/>
</dbReference>
<feature type="binding site" evidence="14">
    <location>
        <position position="164"/>
    </location>
    <ligand>
        <name>substrate</name>
    </ligand>
</feature>
<keyword evidence="5 18" id="KW-0349">Heme</keyword>
<dbReference type="InterPro" id="IPR010255">
    <property type="entry name" value="Haem_peroxidase_sf"/>
</dbReference>
<organism evidence="20 21">
    <name type="scientific">Riccia fluitans</name>
    <dbReference type="NCBI Taxonomy" id="41844"/>
    <lineage>
        <taxon>Eukaryota</taxon>
        <taxon>Viridiplantae</taxon>
        <taxon>Streptophyta</taxon>
        <taxon>Embryophyta</taxon>
        <taxon>Marchantiophyta</taxon>
        <taxon>Marchantiopsida</taxon>
        <taxon>Marchantiidae</taxon>
        <taxon>Marchantiales</taxon>
        <taxon>Ricciaceae</taxon>
        <taxon>Riccia</taxon>
    </lineage>
</organism>
<feature type="domain" description="Plant heme peroxidase family profile" evidence="19">
    <location>
        <begin position="27"/>
        <end position="330"/>
    </location>
</feature>
<feature type="binding site" evidence="15">
    <location>
        <position position="69"/>
    </location>
    <ligand>
        <name>Ca(2+)</name>
        <dbReference type="ChEBI" id="CHEBI:29108"/>
        <label>1</label>
    </ligand>
</feature>
<dbReference type="SUPFAM" id="SSF48113">
    <property type="entry name" value="Heme-dependent peroxidases"/>
    <property type="match status" value="1"/>
</dbReference>
<evidence type="ECO:0000256" key="10">
    <source>
        <dbReference type="ARBA" id="ARBA00023157"/>
    </source>
</evidence>
<dbReference type="GO" id="GO:0140825">
    <property type="term" value="F:lactoperoxidase activity"/>
    <property type="evidence" value="ECO:0007669"/>
    <property type="project" value="UniProtKB-EC"/>
</dbReference>
<comment type="similarity">
    <text evidence="18">Belongs to the peroxidase family. Classical plant (class III) peroxidase subfamily.</text>
</comment>
<protein>
    <recommendedName>
        <fullName evidence="3 18">Peroxidase</fullName>
        <ecNumber evidence="3 18">1.11.1.7</ecNumber>
    </recommendedName>
</protein>
<evidence type="ECO:0000313" key="21">
    <source>
        <dbReference type="Proteomes" id="UP001605036"/>
    </source>
</evidence>
<proteinExistence type="inferred from homology"/>
<evidence type="ECO:0000256" key="16">
    <source>
        <dbReference type="PIRSR" id="PIRSR600823-4"/>
    </source>
</evidence>
<keyword evidence="8 18" id="KW-0560">Oxidoreductase</keyword>
<dbReference type="EMBL" id="JBHFFA010000004">
    <property type="protein sequence ID" value="KAL2631211.1"/>
    <property type="molecule type" value="Genomic_DNA"/>
</dbReference>
<dbReference type="Pfam" id="PF00141">
    <property type="entry name" value="peroxidase"/>
    <property type="match status" value="1"/>
</dbReference>
<name>A0ABD1YKA2_9MARC</name>
<keyword evidence="10 17" id="KW-1015">Disulfide bond</keyword>
<evidence type="ECO:0000256" key="9">
    <source>
        <dbReference type="ARBA" id="ARBA00023004"/>
    </source>
</evidence>
<dbReference type="GO" id="GO:0020037">
    <property type="term" value="F:heme binding"/>
    <property type="evidence" value="ECO:0007669"/>
    <property type="project" value="UniProtKB-UniRule"/>
</dbReference>
<evidence type="ECO:0000256" key="2">
    <source>
        <dbReference type="ARBA" id="ARBA00006873"/>
    </source>
</evidence>
<evidence type="ECO:0000256" key="12">
    <source>
        <dbReference type="ARBA" id="ARBA00023324"/>
    </source>
</evidence>
<evidence type="ECO:0000256" key="17">
    <source>
        <dbReference type="PIRSR" id="PIRSR600823-5"/>
    </source>
</evidence>
<keyword evidence="11" id="KW-0325">Glycoprotein</keyword>
<keyword evidence="9 15" id="KW-0408">Iron</keyword>
<feature type="binding site" evidence="15">
    <location>
        <position position="74"/>
    </location>
    <ligand>
        <name>Ca(2+)</name>
        <dbReference type="ChEBI" id="CHEBI:29108"/>
        <label>1</label>
    </ligand>
</feature>
<dbReference type="AlphaFoldDB" id="A0ABD1YKA2"/>
<evidence type="ECO:0000256" key="14">
    <source>
        <dbReference type="PIRSR" id="PIRSR600823-2"/>
    </source>
</evidence>
<keyword evidence="4 18" id="KW-0575">Peroxidase</keyword>
<dbReference type="PANTHER" id="PTHR31235">
    <property type="entry name" value="PEROXIDASE 25-RELATED"/>
    <property type="match status" value="1"/>
</dbReference>
<evidence type="ECO:0000259" key="19">
    <source>
        <dbReference type="PROSITE" id="PS50873"/>
    </source>
</evidence>
<dbReference type="FunFam" id="1.10.520.10:FF:000001">
    <property type="entry name" value="Peroxidase"/>
    <property type="match status" value="1"/>
</dbReference>
<evidence type="ECO:0000256" key="13">
    <source>
        <dbReference type="PIRSR" id="PIRSR600823-1"/>
    </source>
</evidence>
<keyword evidence="18" id="KW-0732">Signal</keyword>
<dbReference type="Proteomes" id="UP001605036">
    <property type="component" value="Unassembled WGS sequence"/>
</dbReference>
<evidence type="ECO:0000313" key="20">
    <source>
        <dbReference type="EMBL" id="KAL2631211.1"/>
    </source>
</evidence>
<accession>A0ABD1YKA2</accession>
<feature type="active site" description="Proton acceptor" evidence="13">
    <location>
        <position position="68"/>
    </location>
</feature>
<gene>
    <name evidence="20" type="ORF">R1flu_015897</name>
</gene>
<feature type="binding site" evidence="15">
    <location>
        <position position="257"/>
    </location>
    <ligand>
        <name>Ca(2+)</name>
        <dbReference type="ChEBI" id="CHEBI:29108"/>
        <label>2</label>
    </ligand>
</feature>
<dbReference type="PROSITE" id="PS00435">
    <property type="entry name" value="PEROXIDASE_1"/>
    <property type="match status" value="1"/>
</dbReference>
<dbReference type="InterPro" id="IPR002016">
    <property type="entry name" value="Haem_peroxidase"/>
</dbReference>
<dbReference type="PROSITE" id="PS00436">
    <property type="entry name" value="PEROXIDASE_2"/>
    <property type="match status" value="1"/>
</dbReference>
<dbReference type="InterPro" id="IPR019794">
    <property type="entry name" value="Peroxidases_AS"/>
</dbReference>